<dbReference type="PROSITE" id="PS00280">
    <property type="entry name" value="BPTI_KUNITZ_1"/>
    <property type="match status" value="1"/>
</dbReference>
<dbReference type="InterPro" id="IPR020901">
    <property type="entry name" value="Prtase_inh_Kunz-CS"/>
</dbReference>
<dbReference type="Proteomes" id="UP000694569">
    <property type="component" value="Unplaced"/>
</dbReference>
<dbReference type="GeneTree" id="ENSGT00940000171532"/>
<proteinExistence type="predicted"/>
<protein>
    <recommendedName>
        <fullName evidence="2">BPTI/Kunitz inhibitor domain-containing protein</fullName>
    </recommendedName>
</protein>
<dbReference type="AlphaFoldDB" id="A0A8C5W7G6"/>
<dbReference type="Pfam" id="PF00014">
    <property type="entry name" value="Kunitz_BPTI"/>
    <property type="match status" value="1"/>
</dbReference>
<dbReference type="PROSITE" id="PS50279">
    <property type="entry name" value="BPTI_KUNITZ_2"/>
    <property type="match status" value="1"/>
</dbReference>
<dbReference type="InterPro" id="IPR002223">
    <property type="entry name" value="Kunitz_BPTI"/>
</dbReference>
<dbReference type="SUPFAM" id="SSF57362">
    <property type="entry name" value="BPTI-like"/>
    <property type="match status" value="1"/>
</dbReference>
<dbReference type="Ensembl" id="ENSLLET00000024533.1">
    <property type="protein sequence ID" value="ENSLLEP00000023628.1"/>
    <property type="gene ID" value="ENSLLEG00000015010.1"/>
</dbReference>
<sequence length="67" mass="7755">GPRILQKEEGTCRDFQLKWYYDPATKSCTRFWYGGCGGNDNRFNTQKDCEKACVPGEIEQEIHFSNS</sequence>
<evidence type="ECO:0000313" key="4">
    <source>
        <dbReference type="Proteomes" id="UP000694569"/>
    </source>
</evidence>
<dbReference type="InterPro" id="IPR036880">
    <property type="entry name" value="Kunitz_BPTI_sf"/>
</dbReference>
<dbReference type="FunFam" id="4.10.410.10:FF:000020">
    <property type="entry name" value="Collagen, type VI, alpha 3"/>
    <property type="match status" value="1"/>
</dbReference>
<accession>A0A8C5W7G6</accession>
<dbReference type="SMART" id="SM00131">
    <property type="entry name" value="KU"/>
    <property type="match status" value="1"/>
</dbReference>
<name>A0A8C5W7G6_9ANUR</name>
<dbReference type="GO" id="GO:0005615">
    <property type="term" value="C:extracellular space"/>
    <property type="evidence" value="ECO:0007669"/>
    <property type="project" value="TreeGrafter"/>
</dbReference>
<evidence type="ECO:0000313" key="3">
    <source>
        <dbReference type="Ensembl" id="ENSLLEP00000023628.1"/>
    </source>
</evidence>
<keyword evidence="1" id="KW-1015">Disulfide bond</keyword>
<evidence type="ECO:0000259" key="2">
    <source>
        <dbReference type="PROSITE" id="PS50279"/>
    </source>
</evidence>
<organism evidence="3 4">
    <name type="scientific">Leptobrachium leishanense</name>
    <name type="common">Leishan spiny toad</name>
    <dbReference type="NCBI Taxonomy" id="445787"/>
    <lineage>
        <taxon>Eukaryota</taxon>
        <taxon>Metazoa</taxon>
        <taxon>Chordata</taxon>
        <taxon>Craniata</taxon>
        <taxon>Vertebrata</taxon>
        <taxon>Euteleostomi</taxon>
        <taxon>Amphibia</taxon>
        <taxon>Batrachia</taxon>
        <taxon>Anura</taxon>
        <taxon>Pelobatoidea</taxon>
        <taxon>Megophryidae</taxon>
        <taxon>Leptobrachium</taxon>
    </lineage>
</organism>
<dbReference type="PRINTS" id="PR00759">
    <property type="entry name" value="BASICPTASE"/>
</dbReference>
<dbReference type="PANTHER" id="PTHR10083">
    <property type="entry name" value="KUNITZ-TYPE PROTEASE INHIBITOR-RELATED"/>
    <property type="match status" value="1"/>
</dbReference>
<dbReference type="InterPro" id="IPR050098">
    <property type="entry name" value="TFPI/VKTCI-like"/>
</dbReference>
<keyword evidence="4" id="KW-1185">Reference proteome</keyword>
<evidence type="ECO:0000256" key="1">
    <source>
        <dbReference type="ARBA" id="ARBA00023157"/>
    </source>
</evidence>
<feature type="domain" description="BPTI/Kunitz inhibitor" evidence="2">
    <location>
        <begin position="3"/>
        <end position="53"/>
    </location>
</feature>
<dbReference type="OrthoDB" id="4473401at2759"/>
<dbReference type="GO" id="GO:0004867">
    <property type="term" value="F:serine-type endopeptidase inhibitor activity"/>
    <property type="evidence" value="ECO:0007669"/>
    <property type="project" value="InterPro"/>
</dbReference>
<dbReference type="Gene3D" id="4.10.410.10">
    <property type="entry name" value="Pancreatic trypsin inhibitor Kunitz domain"/>
    <property type="match status" value="1"/>
</dbReference>
<reference evidence="3" key="2">
    <citation type="submission" date="2025-09" db="UniProtKB">
        <authorList>
            <consortium name="Ensembl"/>
        </authorList>
    </citation>
    <scope>IDENTIFICATION</scope>
</reference>
<reference evidence="3" key="1">
    <citation type="submission" date="2025-08" db="UniProtKB">
        <authorList>
            <consortium name="Ensembl"/>
        </authorList>
    </citation>
    <scope>IDENTIFICATION</scope>
</reference>
<dbReference type="PANTHER" id="PTHR10083:SF374">
    <property type="entry name" value="BPTI_KUNITZ INHIBITOR DOMAIN-CONTAINING PROTEIN"/>
    <property type="match status" value="1"/>
</dbReference>